<evidence type="ECO:0000313" key="4">
    <source>
        <dbReference type="Proteomes" id="UP000019149"/>
    </source>
</evidence>
<name>W6U599_ECHGR</name>
<dbReference type="Proteomes" id="UP000019149">
    <property type="component" value="Unassembled WGS sequence"/>
</dbReference>
<keyword evidence="4" id="KW-1185">Reference proteome</keyword>
<gene>
    <name evidence="3" type="ORF">EGR_08850</name>
</gene>
<dbReference type="InterPro" id="IPR000626">
    <property type="entry name" value="Ubiquitin-like_dom"/>
</dbReference>
<evidence type="ECO:0000259" key="2">
    <source>
        <dbReference type="PROSITE" id="PS50053"/>
    </source>
</evidence>
<organism evidence="3 4">
    <name type="scientific">Echinococcus granulosus</name>
    <name type="common">Hydatid tapeworm</name>
    <dbReference type="NCBI Taxonomy" id="6210"/>
    <lineage>
        <taxon>Eukaryota</taxon>
        <taxon>Metazoa</taxon>
        <taxon>Spiralia</taxon>
        <taxon>Lophotrochozoa</taxon>
        <taxon>Platyhelminthes</taxon>
        <taxon>Cestoda</taxon>
        <taxon>Eucestoda</taxon>
        <taxon>Cyclophyllidea</taxon>
        <taxon>Taeniidae</taxon>
        <taxon>Echinococcus</taxon>
        <taxon>Echinococcus granulosus group</taxon>
    </lineage>
</organism>
<dbReference type="Gene3D" id="3.10.20.90">
    <property type="entry name" value="Phosphatidylinositol 3-kinase Catalytic Subunit, Chain A, domain 1"/>
    <property type="match status" value="1"/>
</dbReference>
<accession>W6U599</accession>
<dbReference type="CTD" id="36344565"/>
<dbReference type="RefSeq" id="XP_024347501.1">
    <property type="nucleotide sequence ID" value="XM_024498099.1"/>
</dbReference>
<dbReference type="STRING" id="6210.W6U599"/>
<feature type="domain" description="Ubiquitin-like" evidence="2">
    <location>
        <begin position="30"/>
        <end position="98"/>
    </location>
</feature>
<dbReference type="KEGG" id="egl:EGR_08850"/>
<dbReference type="SUPFAM" id="SSF54236">
    <property type="entry name" value="Ubiquitin-like"/>
    <property type="match status" value="1"/>
</dbReference>
<reference evidence="3 4" key="1">
    <citation type="journal article" date="2013" name="Nat. Genet.">
        <title>The genome of the hydatid tapeworm Echinococcus granulosus.</title>
        <authorList>
            <person name="Zheng H."/>
            <person name="Zhang W."/>
            <person name="Zhang L."/>
            <person name="Zhang Z."/>
            <person name="Li J."/>
            <person name="Lu G."/>
            <person name="Zhu Y."/>
            <person name="Wang Y."/>
            <person name="Huang Y."/>
            <person name="Liu J."/>
            <person name="Kang H."/>
            <person name="Chen J."/>
            <person name="Wang L."/>
            <person name="Chen A."/>
            <person name="Yu S."/>
            <person name="Gao Z."/>
            <person name="Jin L."/>
            <person name="Gu W."/>
            <person name="Wang Z."/>
            <person name="Zhao L."/>
            <person name="Shi B."/>
            <person name="Wen H."/>
            <person name="Lin R."/>
            <person name="Jones M.K."/>
            <person name="Brejova B."/>
            <person name="Vinar T."/>
            <person name="Zhao G."/>
            <person name="McManus D.P."/>
            <person name="Chen Z."/>
            <person name="Zhou Y."/>
            <person name="Wang S."/>
        </authorList>
    </citation>
    <scope>NUCLEOTIDE SEQUENCE [LARGE SCALE GENOMIC DNA]</scope>
</reference>
<dbReference type="GeneID" id="36344565"/>
<protein>
    <recommendedName>
        <fullName evidence="2">Ubiquitin-like domain-containing protein</fullName>
    </recommendedName>
</protein>
<sequence length="116" mass="12498">MENACITVARAPEPEDISGKVLPTPCQRMISVNFMKEGGDPFTLTLDPSKPLKCIGKSVEAKTGIPVEHQTFIMPRKAVDPEKAPDSLNLVEGDSVYLSDSRDQEPNPRTEGSSGG</sequence>
<dbReference type="EMBL" id="APAU02000121">
    <property type="protein sequence ID" value="EUB56305.1"/>
    <property type="molecule type" value="Genomic_DNA"/>
</dbReference>
<dbReference type="InterPro" id="IPR029071">
    <property type="entry name" value="Ubiquitin-like_domsf"/>
</dbReference>
<comment type="caution">
    <text evidence="3">The sequence shown here is derived from an EMBL/GenBank/DDBJ whole genome shotgun (WGS) entry which is preliminary data.</text>
</comment>
<dbReference type="AlphaFoldDB" id="W6U599"/>
<feature type="region of interest" description="Disordered" evidence="1">
    <location>
        <begin position="77"/>
        <end position="116"/>
    </location>
</feature>
<dbReference type="PROSITE" id="PS50053">
    <property type="entry name" value="UBIQUITIN_2"/>
    <property type="match status" value="1"/>
</dbReference>
<evidence type="ECO:0000256" key="1">
    <source>
        <dbReference type="SAM" id="MobiDB-lite"/>
    </source>
</evidence>
<evidence type="ECO:0000313" key="3">
    <source>
        <dbReference type="EMBL" id="EUB56305.1"/>
    </source>
</evidence>
<proteinExistence type="predicted"/>